<comment type="caution">
    <text evidence="1">The sequence shown here is derived from an EMBL/GenBank/DDBJ whole genome shotgun (WGS) entry which is preliminary data.</text>
</comment>
<evidence type="ECO:0000313" key="2">
    <source>
        <dbReference type="Proteomes" id="UP000887159"/>
    </source>
</evidence>
<accession>A0A8X6V534</accession>
<organism evidence="1 2">
    <name type="scientific">Trichonephila clavipes</name>
    <name type="common">Golden silk orbweaver</name>
    <name type="synonym">Nephila clavipes</name>
    <dbReference type="NCBI Taxonomy" id="2585209"/>
    <lineage>
        <taxon>Eukaryota</taxon>
        <taxon>Metazoa</taxon>
        <taxon>Ecdysozoa</taxon>
        <taxon>Arthropoda</taxon>
        <taxon>Chelicerata</taxon>
        <taxon>Arachnida</taxon>
        <taxon>Araneae</taxon>
        <taxon>Araneomorphae</taxon>
        <taxon>Entelegynae</taxon>
        <taxon>Araneoidea</taxon>
        <taxon>Nephilidae</taxon>
        <taxon>Trichonephila</taxon>
    </lineage>
</organism>
<proteinExistence type="predicted"/>
<dbReference type="Proteomes" id="UP000887159">
    <property type="component" value="Unassembled WGS sequence"/>
</dbReference>
<name>A0A8X6V534_TRICX</name>
<dbReference type="AlphaFoldDB" id="A0A8X6V534"/>
<sequence length="126" mass="13816">MGRTRLVLGVCGGCQVVSSFSFLHTGFGSITNMISLADIFFSCSVHGISLFSICRNLRDQLNFLLIVNGPQTFDVLPSSTGKSSAHRGWTADLLMCCPAGVPNFLRTRCISYFSGRDTHDRRTLFS</sequence>
<gene>
    <name evidence="1" type="primary">NCL1_48782</name>
    <name evidence="1" type="ORF">TNCV_1094191</name>
</gene>
<protein>
    <submittedName>
        <fullName evidence="1">Integrase_H2C2 domain-containing protein</fullName>
    </submittedName>
</protein>
<dbReference type="EMBL" id="BMAU01021174">
    <property type="protein sequence ID" value="GFX93479.1"/>
    <property type="molecule type" value="Genomic_DNA"/>
</dbReference>
<keyword evidence="2" id="KW-1185">Reference proteome</keyword>
<reference evidence="1" key="1">
    <citation type="submission" date="2020-08" db="EMBL/GenBank/DDBJ databases">
        <title>Multicomponent nature underlies the extraordinary mechanical properties of spider dragline silk.</title>
        <authorList>
            <person name="Kono N."/>
            <person name="Nakamura H."/>
            <person name="Mori M."/>
            <person name="Yoshida Y."/>
            <person name="Ohtoshi R."/>
            <person name="Malay A.D."/>
            <person name="Moran D.A.P."/>
            <person name="Tomita M."/>
            <person name="Numata K."/>
            <person name="Arakawa K."/>
        </authorList>
    </citation>
    <scope>NUCLEOTIDE SEQUENCE</scope>
</reference>
<evidence type="ECO:0000313" key="1">
    <source>
        <dbReference type="EMBL" id="GFX93479.1"/>
    </source>
</evidence>